<name>A0A1L6MYN3_9BACT</name>
<reference evidence="1 2" key="1">
    <citation type="submission" date="2016-08" db="EMBL/GenBank/DDBJ databases">
        <title>Identification and validation of antigenic proteins from Pajaroellobacter abortibovis using de-novo genome sequence assembly and reverse vaccinology.</title>
        <authorList>
            <person name="Welly B.T."/>
            <person name="Miller M.R."/>
            <person name="Stott J.L."/>
            <person name="Blanchard M.T."/>
            <person name="Islas-Trejo A.D."/>
            <person name="O'Rourke S.M."/>
            <person name="Young A.E."/>
            <person name="Medrano J.F."/>
            <person name="Van Eenennaam A.L."/>
        </authorList>
    </citation>
    <scope>NUCLEOTIDE SEQUENCE [LARGE SCALE GENOMIC DNA]</scope>
    <source>
        <strain evidence="1 2">BTF92-0548A/99-0131</strain>
    </source>
</reference>
<dbReference type="Proteomes" id="UP000185544">
    <property type="component" value="Chromosome"/>
</dbReference>
<evidence type="ECO:0000313" key="1">
    <source>
        <dbReference type="EMBL" id="APS00579.1"/>
    </source>
</evidence>
<dbReference type="AlphaFoldDB" id="A0A1L6MYN3"/>
<proteinExistence type="predicted"/>
<gene>
    <name evidence="1" type="ORF">BCY86_07750</name>
</gene>
<accession>A0A1L6MYN3</accession>
<keyword evidence="2" id="KW-1185">Reference proteome</keyword>
<dbReference type="RefSeq" id="WP_075277248.1">
    <property type="nucleotide sequence ID" value="NZ_CP016908.1"/>
</dbReference>
<protein>
    <submittedName>
        <fullName evidence="1">Uncharacterized protein</fullName>
    </submittedName>
</protein>
<organism evidence="1 2">
    <name type="scientific">Pajaroellobacter abortibovis</name>
    <dbReference type="NCBI Taxonomy" id="1882918"/>
    <lineage>
        <taxon>Bacteria</taxon>
        <taxon>Pseudomonadati</taxon>
        <taxon>Myxococcota</taxon>
        <taxon>Polyangia</taxon>
        <taxon>Polyangiales</taxon>
        <taxon>Polyangiaceae</taxon>
    </lineage>
</organism>
<evidence type="ECO:0000313" key="2">
    <source>
        <dbReference type="Proteomes" id="UP000185544"/>
    </source>
</evidence>
<sequence length="90" mass="10844">MAFFRLFAGRCGGRRRQLRICRILPKPNAQIFFWMMYCERQSPAVAWDDRTIPQRGNEDLRDGHTDALLPYELPLLYFRLRRRRNESVRG</sequence>
<dbReference type="KEGG" id="pabo:BCY86_07750"/>
<dbReference type="EMBL" id="CP016908">
    <property type="protein sequence ID" value="APS00579.1"/>
    <property type="molecule type" value="Genomic_DNA"/>
</dbReference>